<dbReference type="InterPro" id="IPR000477">
    <property type="entry name" value="RT_dom"/>
</dbReference>
<evidence type="ECO:0000256" key="2">
    <source>
        <dbReference type="SAM" id="Coils"/>
    </source>
</evidence>
<dbReference type="RefSeq" id="WP_143039567.1">
    <property type="nucleotide sequence ID" value="NZ_FNTI01000001.1"/>
</dbReference>
<accession>A0A1M6U5R6</accession>
<dbReference type="EMBL" id="FNTI01000001">
    <property type="protein sequence ID" value="SEC40113.1"/>
    <property type="molecule type" value="Genomic_DNA"/>
</dbReference>
<protein>
    <submittedName>
        <fullName evidence="9">Group II intron reverse transcriptase/maturase</fullName>
    </submittedName>
</protein>
<dbReference type="CDD" id="cd01651">
    <property type="entry name" value="RT_G2_intron"/>
    <property type="match status" value="1"/>
</dbReference>
<feature type="coiled-coil region" evidence="2">
    <location>
        <begin position="276"/>
        <end position="303"/>
    </location>
</feature>
<comment type="similarity">
    <text evidence="1">Belongs to the bacterial reverse transcriptase family.</text>
</comment>
<dbReference type="OrthoDB" id="9793236at2"/>
<name>A0A1M6U5R6_9BRAD</name>
<dbReference type="EMBL" id="FNTI01000001">
    <property type="protein sequence ID" value="SEB82493.1"/>
    <property type="molecule type" value="Genomic_DNA"/>
</dbReference>
<proteinExistence type="inferred from homology"/>
<gene>
    <name evidence="4" type="ORF">SAMN05444171_0012</name>
    <name evidence="5" type="ORF">SAMN05444171_0119</name>
    <name evidence="6" type="ORF">SAMN05444171_1041</name>
    <name evidence="7" type="ORF">SAMN05444171_1317</name>
    <name evidence="8" type="ORF">SAMN05444171_1585</name>
    <name evidence="9" type="ORF">SAMN05444171_2254</name>
    <name evidence="10" type="ORF">SAMN05444171_2405</name>
    <name evidence="11" type="ORF">SAMN05444171_3092</name>
    <name evidence="12" type="ORF">SAMN05444171_7182</name>
    <name evidence="13" type="ORF">SAMN05444171_7418</name>
</gene>
<dbReference type="InterPro" id="IPR051083">
    <property type="entry name" value="GrpII_Intron_Splice-Mob/Def"/>
</dbReference>
<evidence type="ECO:0000259" key="3">
    <source>
        <dbReference type="PROSITE" id="PS50878"/>
    </source>
</evidence>
<dbReference type="InterPro" id="IPR030931">
    <property type="entry name" value="Group_II_RT_mat"/>
</dbReference>
<dbReference type="SUPFAM" id="SSF56672">
    <property type="entry name" value="DNA/RNA polymerases"/>
    <property type="match status" value="1"/>
</dbReference>
<dbReference type="PANTHER" id="PTHR34047">
    <property type="entry name" value="NUCLEAR INTRON MATURASE 1, MITOCHONDRIAL-RELATED"/>
    <property type="match status" value="1"/>
</dbReference>
<dbReference type="EMBL" id="FNTI01000001">
    <property type="protein sequence ID" value="SEE42347.1"/>
    <property type="molecule type" value="Genomic_DNA"/>
</dbReference>
<evidence type="ECO:0000313" key="8">
    <source>
        <dbReference type="EMBL" id="SEC50982.1"/>
    </source>
</evidence>
<dbReference type="InterPro" id="IPR043502">
    <property type="entry name" value="DNA/RNA_pol_sf"/>
</dbReference>
<evidence type="ECO:0000313" key="10">
    <source>
        <dbReference type="EMBL" id="SEC84774.1"/>
    </source>
</evidence>
<dbReference type="EMBL" id="FNTI01000001">
    <property type="protein sequence ID" value="SED08809.1"/>
    <property type="molecule type" value="Genomic_DNA"/>
</dbReference>
<dbReference type="NCBIfam" id="TIGR04416">
    <property type="entry name" value="group_II_RT_mat"/>
    <property type="match status" value="1"/>
</dbReference>
<dbReference type="EMBL" id="FNTI01000001">
    <property type="protein sequence ID" value="SEB87450.1"/>
    <property type="molecule type" value="Genomic_DNA"/>
</dbReference>
<evidence type="ECO:0000313" key="6">
    <source>
        <dbReference type="EMBL" id="SEC27558.1"/>
    </source>
</evidence>
<reference evidence="9 14" key="1">
    <citation type="submission" date="2016-10" db="EMBL/GenBank/DDBJ databases">
        <authorList>
            <person name="de Groot N.N."/>
        </authorList>
    </citation>
    <scope>NUCLEOTIDE SEQUENCE [LARGE SCALE GENOMIC DNA]</scope>
    <source>
        <strain evidence="9 14">GAS522</strain>
    </source>
</reference>
<dbReference type="Pfam" id="PF00078">
    <property type="entry name" value="RVT_1"/>
    <property type="match status" value="1"/>
</dbReference>
<dbReference type="InterPro" id="IPR043128">
    <property type="entry name" value="Rev_trsase/Diguanyl_cyclase"/>
</dbReference>
<keyword evidence="9" id="KW-0808">Transferase</keyword>
<evidence type="ECO:0000313" key="12">
    <source>
        <dbReference type="EMBL" id="SEE36346.1"/>
    </source>
</evidence>
<organism evidence="9 14">
    <name type="scientific">Bradyrhizobium lablabi</name>
    <dbReference type="NCBI Taxonomy" id="722472"/>
    <lineage>
        <taxon>Bacteria</taxon>
        <taxon>Pseudomonadati</taxon>
        <taxon>Pseudomonadota</taxon>
        <taxon>Alphaproteobacteria</taxon>
        <taxon>Hyphomicrobiales</taxon>
        <taxon>Nitrobacteraceae</taxon>
        <taxon>Bradyrhizobium</taxon>
    </lineage>
</organism>
<evidence type="ECO:0000313" key="11">
    <source>
        <dbReference type="EMBL" id="SED08809.1"/>
    </source>
</evidence>
<evidence type="ECO:0000313" key="13">
    <source>
        <dbReference type="EMBL" id="SEE42347.1"/>
    </source>
</evidence>
<evidence type="ECO:0000313" key="9">
    <source>
        <dbReference type="EMBL" id="SEC78469.1"/>
    </source>
</evidence>
<evidence type="ECO:0000256" key="1">
    <source>
        <dbReference type="ARBA" id="ARBA00034120"/>
    </source>
</evidence>
<dbReference type="EMBL" id="FNTI01000001">
    <property type="protein sequence ID" value="SEC27558.1"/>
    <property type="molecule type" value="Genomic_DNA"/>
</dbReference>
<keyword evidence="9" id="KW-0548">Nucleotidyltransferase</keyword>
<dbReference type="Pfam" id="PF08388">
    <property type="entry name" value="GIIM"/>
    <property type="match status" value="1"/>
</dbReference>
<evidence type="ECO:0000313" key="14">
    <source>
        <dbReference type="Proteomes" id="UP000183208"/>
    </source>
</evidence>
<dbReference type="EMBL" id="FNTI01000001">
    <property type="protein sequence ID" value="SEE36346.1"/>
    <property type="molecule type" value="Genomic_DNA"/>
</dbReference>
<evidence type="ECO:0000313" key="4">
    <source>
        <dbReference type="EMBL" id="SEB82493.1"/>
    </source>
</evidence>
<dbReference type="PROSITE" id="PS50878">
    <property type="entry name" value="RT_POL"/>
    <property type="match status" value="1"/>
</dbReference>
<dbReference type="GO" id="GO:0003964">
    <property type="term" value="F:RNA-directed DNA polymerase activity"/>
    <property type="evidence" value="ECO:0007669"/>
    <property type="project" value="UniProtKB-KW"/>
</dbReference>
<dbReference type="Gene3D" id="3.30.70.270">
    <property type="match status" value="1"/>
</dbReference>
<dbReference type="Proteomes" id="UP000183208">
    <property type="component" value="Unassembled WGS sequence"/>
</dbReference>
<sequence length="443" mass="50697">MGNLSTPKTVQKLQKALHAKAKAEAGYRFYALYDKISREDILAHAYAQCRSNKGAPGVDGQDFADIDAYGVGRWLGELALALREESYRPDPIRRVFIPKANGKLRPLGISTVRDRVCMTAAMLVLEPIFEADLPPEQYAYRPGRNAQQAVIEVDRLLFRGHPEVVDADLADYFGSIPHAELLKSVARRIVDRRVLHLIKMWLECPVEETDDRGRKTRTTEARDNRRGIPQGSPISPLLANIYMRRFVLGWNMLGLEQSLGSRIVTYADDLVILCRRGKAEEALQQLRKIMSKLKLTVNEEKTRICRVPEGEFDFLGYTFGRMFSERTGQARLGYRPSKKSIKRMVEKIHALTDRTGTWQETTKLVGKVNRTLRGWSNYFQVGTVSKAYRALDSYTAMRLRRWLRIKHKVRRRKGGTYPLPHLYGHFGLVRLSMLGHDVPWVKA</sequence>
<dbReference type="EMBL" id="FNTI01000001">
    <property type="protein sequence ID" value="SEC78469.1"/>
    <property type="molecule type" value="Genomic_DNA"/>
</dbReference>
<evidence type="ECO:0000313" key="5">
    <source>
        <dbReference type="EMBL" id="SEB87450.1"/>
    </source>
</evidence>
<keyword evidence="9" id="KW-0695">RNA-directed DNA polymerase</keyword>
<dbReference type="AlphaFoldDB" id="A0A1M6U5R6"/>
<dbReference type="InterPro" id="IPR013597">
    <property type="entry name" value="Mat_intron_G2"/>
</dbReference>
<dbReference type="EMBL" id="FNTI01000001">
    <property type="protein sequence ID" value="SEC50982.1"/>
    <property type="molecule type" value="Genomic_DNA"/>
</dbReference>
<keyword evidence="2" id="KW-0175">Coiled coil</keyword>
<feature type="domain" description="Reverse transcriptase" evidence="3">
    <location>
        <begin position="78"/>
        <end position="319"/>
    </location>
</feature>
<dbReference type="EMBL" id="FNTI01000001">
    <property type="protein sequence ID" value="SEC84774.1"/>
    <property type="molecule type" value="Genomic_DNA"/>
</dbReference>
<evidence type="ECO:0000313" key="7">
    <source>
        <dbReference type="EMBL" id="SEC40113.1"/>
    </source>
</evidence>
<dbReference type="PANTHER" id="PTHR34047:SF8">
    <property type="entry name" value="PROTEIN YKFC"/>
    <property type="match status" value="1"/>
</dbReference>